<dbReference type="PANTHER" id="PTHR24198">
    <property type="entry name" value="ANKYRIN REPEAT AND PROTEIN KINASE DOMAIN-CONTAINING PROTEIN"/>
    <property type="match status" value="1"/>
</dbReference>
<dbReference type="KEGG" id="aor:AO090005000670"/>
<dbReference type="Gene3D" id="1.25.40.20">
    <property type="entry name" value="Ankyrin repeat-containing domain"/>
    <property type="match status" value="4"/>
</dbReference>
<dbReference type="PROSITE" id="PS50088">
    <property type="entry name" value="ANK_REPEAT"/>
    <property type="match status" value="10"/>
</dbReference>
<feature type="repeat" description="ANK" evidence="3">
    <location>
        <begin position="442"/>
        <end position="475"/>
    </location>
</feature>
<keyword evidence="5" id="KW-1185">Reference proteome</keyword>
<dbReference type="SMART" id="SM00248">
    <property type="entry name" value="ANK"/>
    <property type="match status" value="13"/>
</dbReference>
<dbReference type="InterPro" id="IPR002110">
    <property type="entry name" value="Ankyrin_rpt"/>
</dbReference>
<dbReference type="Pfam" id="PF12796">
    <property type="entry name" value="Ank_2"/>
    <property type="match status" value="5"/>
</dbReference>
<feature type="repeat" description="ANK" evidence="3">
    <location>
        <begin position="22"/>
        <end position="54"/>
    </location>
</feature>
<organism evidence="4 5">
    <name type="scientific">Aspergillus oryzae (strain ATCC 42149 / RIB 40)</name>
    <name type="common">Yellow koji mold</name>
    <dbReference type="NCBI Taxonomy" id="510516"/>
    <lineage>
        <taxon>Eukaryota</taxon>
        <taxon>Fungi</taxon>
        <taxon>Dikarya</taxon>
        <taxon>Ascomycota</taxon>
        <taxon>Pezizomycotina</taxon>
        <taxon>Eurotiomycetes</taxon>
        <taxon>Eurotiomycetidae</taxon>
        <taxon>Eurotiales</taxon>
        <taxon>Aspergillaceae</taxon>
        <taxon>Aspergillus</taxon>
        <taxon>Aspergillus subgen. Circumdati</taxon>
    </lineage>
</organism>
<dbReference type="PRINTS" id="PR01415">
    <property type="entry name" value="ANKYRIN"/>
</dbReference>
<proteinExistence type="predicted"/>
<feature type="repeat" description="ANK" evidence="3">
    <location>
        <begin position="154"/>
        <end position="186"/>
    </location>
</feature>
<evidence type="ECO:0000256" key="2">
    <source>
        <dbReference type="ARBA" id="ARBA00023043"/>
    </source>
</evidence>
<keyword evidence="2 3" id="KW-0040">ANK repeat</keyword>
<keyword evidence="1" id="KW-0677">Repeat</keyword>
<name>Q2URW0_ASPOR</name>
<sequence>MGRQVVVKWLIENGAELELGLGSRTPLSYAAGNGHEAVCKLLLENGAEIESKGSYNRTPLSYAAENGHKIVCKLLLESGAELESKDSYNRTPLSYAAGSGHEAVCKLLLENGAEIESKGSYNRTPLSYAAENGYEAVCKLLLENGAEIESKSSYNWTPLSYAAENGHEAVSKLLLKNGAKLGLKDIYNWTPLSYAAENGYEAISKLLLGNSAEVLLAIDWIDADRKDHVGQTPLHFAVSQNRLAIATILLMSGKVNVNSRDNEKEPLYIGSHQAIARLLIDNGADVNLSGSNGRTPLSLAAERSNDHIIMMLLEKGAAVEAKDNTGRTPLSWAAESSRNENSIRILLERGAEIESKDDAGRTPLSWVAGRCKPDAYDFYDTSIMDALGISDGENDMNIIKMLLQAGANVESKDINGRTPLSWAAQGPSEKIPIQVLPKEQEEGHVNLGTYTSTREIRDIIELLLEAGADLNAKDHHGRTPLRWATDCGNEKVVKLLESAGAIQ</sequence>
<dbReference type="GO" id="GO:0005737">
    <property type="term" value="C:cytoplasm"/>
    <property type="evidence" value="ECO:0007669"/>
    <property type="project" value="TreeGrafter"/>
</dbReference>
<accession>Q2URW0</accession>
<feature type="repeat" description="ANK" evidence="3">
    <location>
        <begin position="88"/>
        <end position="120"/>
    </location>
</feature>
<feature type="repeat" description="ANK" evidence="3">
    <location>
        <begin position="121"/>
        <end position="153"/>
    </location>
</feature>
<dbReference type="GeneID" id="10098741"/>
<protein>
    <submittedName>
        <fullName evidence="4">DNA, SC005</fullName>
    </submittedName>
</protein>
<feature type="repeat" description="ANK" evidence="3">
    <location>
        <begin position="292"/>
        <end position="324"/>
    </location>
</feature>
<dbReference type="PROSITE" id="PS50297">
    <property type="entry name" value="ANK_REP_REGION"/>
    <property type="match status" value="9"/>
</dbReference>
<dbReference type="PANTHER" id="PTHR24198:SF165">
    <property type="entry name" value="ANKYRIN REPEAT-CONTAINING PROTEIN-RELATED"/>
    <property type="match status" value="1"/>
</dbReference>
<reference evidence="4 5" key="1">
    <citation type="journal article" date="2005" name="Nature">
        <title>Genome sequencing and analysis of Aspergillus oryzae.</title>
        <authorList>
            <person name="Machida M."/>
            <person name="Asai K."/>
            <person name="Sano M."/>
            <person name="Tanaka T."/>
            <person name="Kumagai T."/>
            <person name="Terai G."/>
            <person name="Kusumoto K."/>
            <person name="Arima T."/>
            <person name="Akita O."/>
            <person name="Kashiwagi Y."/>
            <person name="Abe K."/>
            <person name="Gomi K."/>
            <person name="Horiuchi H."/>
            <person name="Kitamoto K."/>
            <person name="Kobayashi T."/>
            <person name="Takeuchi M."/>
            <person name="Denning D.W."/>
            <person name="Galagan J.E."/>
            <person name="Nierman W.C."/>
            <person name="Yu J."/>
            <person name="Archer D.B."/>
            <person name="Bennett J.W."/>
            <person name="Bhatnagar D."/>
            <person name="Cleveland T.E."/>
            <person name="Fedorova N.D."/>
            <person name="Gotoh O."/>
            <person name="Horikawa H."/>
            <person name="Hosoyama A."/>
            <person name="Ichinomiya M."/>
            <person name="Igarashi R."/>
            <person name="Iwashita K."/>
            <person name="Juvvadi P.R."/>
            <person name="Kato M."/>
            <person name="Kato Y."/>
            <person name="Kin T."/>
            <person name="Kokubun A."/>
            <person name="Maeda H."/>
            <person name="Maeyama N."/>
            <person name="Maruyama J."/>
            <person name="Nagasaki H."/>
            <person name="Nakajima T."/>
            <person name="Oda K."/>
            <person name="Okada K."/>
            <person name="Paulsen I."/>
            <person name="Sakamoto K."/>
            <person name="Sawano T."/>
            <person name="Takahashi M."/>
            <person name="Takase K."/>
            <person name="Terabayashi Y."/>
            <person name="Wortman J."/>
            <person name="Yamada O."/>
            <person name="Yamagata Y."/>
            <person name="Anazawa H."/>
            <person name="Hata Y."/>
            <person name="Koide Y."/>
            <person name="Komori T."/>
            <person name="Koyama Y."/>
            <person name="Minetoki T."/>
            <person name="Suharnan S."/>
            <person name="Tanaka A."/>
            <person name="Isono K."/>
            <person name="Kuhara S."/>
            <person name="Ogasawara N."/>
            <person name="Kikuchi H."/>
        </authorList>
    </citation>
    <scope>NUCLEOTIDE SEQUENCE [LARGE SCALE GENOMIC DNA]</scope>
    <source>
        <strain evidence="5">ATCC 42149 / RIB 40</strain>
    </source>
</reference>
<dbReference type="RefSeq" id="XP_023089056.1">
    <property type="nucleotide sequence ID" value="XM_023233993.1"/>
</dbReference>
<dbReference type="SUPFAM" id="SSF48403">
    <property type="entry name" value="Ankyrin repeat"/>
    <property type="match status" value="2"/>
</dbReference>
<evidence type="ECO:0000313" key="4">
    <source>
        <dbReference type="EMBL" id="BAE55705.1"/>
    </source>
</evidence>
<dbReference type="OMA" id="GCEKGHT"/>
<feature type="repeat" description="ANK" evidence="3">
    <location>
        <begin position="476"/>
        <end position="503"/>
    </location>
</feature>
<dbReference type="STRING" id="510516.Q2URW0"/>
<dbReference type="HOGENOM" id="CLU_021487_0_0_1"/>
<evidence type="ECO:0000256" key="3">
    <source>
        <dbReference type="PROSITE-ProRule" id="PRU00023"/>
    </source>
</evidence>
<feature type="repeat" description="ANK" evidence="3">
    <location>
        <begin position="325"/>
        <end position="358"/>
    </location>
</feature>
<dbReference type="Pfam" id="PF00023">
    <property type="entry name" value="Ank"/>
    <property type="match status" value="2"/>
</dbReference>
<evidence type="ECO:0000313" key="5">
    <source>
        <dbReference type="Proteomes" id="UP000006564"/>
    </source>
</evidence>
<dbReference type="AlphaFoldDB" id="Q2URW0"/>
<dbReference type="InterPro" id="IPR036770">
    <property type="entry name" value="Ankyrin_rpt-contain_sf"/>
</dbReference>
<feature type="repeat" description="ANK" evidence="3">
    <location>
        <begin position="55"/>
        <end position="87"/>
    </location>
</feature>
<feature type="repeat" description="ANK" evidence="3">
    <location>
        <begin position="229"/>
        <end position="262"/>
    </location>
</feature>
<gene>
    <name evidence="4" type="ORF">AO090005000670</name>
</gene>
<dbReference type="EMBL" id="AP007151">
    <property type="protein sequence ID" value="BAE55705.1"/>
    <property type="molecule type" value="Genomic_DNA"/>
</dbReference>
<evidence type="ECO:0000256" key="1">
    <source>
        <dbReference type="ARBA" id="ARBA00022737"/>
    </source>
</evidence>
<dbReference type="Proteomes" id="UP000006564">
    <property type="component" value="Chromosome 1"/>
</dbReference>
<dbReference type="VEuPathDB" id="FungiDB:AO090005000670"/>